<dbReference type="Gene3D" id="3.40.630.30">
    <property type="match status" value="1"/>
</dbReference>
<dbReference type="Pfam" id="PF00583">
    <property type="entry name" value="Acetyltransf_1"/>
    <property type="match status" value="1"/>
</dbReference>
<dbReference type="CDD" id="cd04301">
    <property type="entry name" value="NAT_SF"/>
    <property type="match status" value="1"/>
</dbReference>
<dbReference type="EMBL" id="CP009997">
    <property type="protein sequence ID" value="AJJ35829.1"/>
    <property type="molecule type" value="Genomic_DNA"/>
</dbReference>
<accession>A0ABM5SMW5</accession>
<protein>
    <submittedName>
        <fullName evidence="2">FR47-like family protein</fullName>
    </submittedName>
</protein>
<gene>
    <name evidence="2" type="ORF">CH54_1520</name>
</gene>
<dbReference type="Proteomes" id="UP000031883">
    <property type="component" value="Chromosome"/>
</dbReference>
<evidence type="ECO:0000313" key="2">
    <source>
        <dbReference type="EMBL" id="AJJ35829.1"/>
    </source>
</evidence>
<feature type="domain" description="N-acetyltransferase" evidence="1">
    <location>
        <begin position="3"/>
        <end position="159"/>
    </location>
</feature>
<dbReference type="SUPFAM" id="SSF55729">
    <property type="entry name" value="Acyl-CoA N-acyltransferases (Nat)"/>
    <property type="match status" value="1"/>
</dbReference>
<evidence type="ECO:0000259" key="1">
    <source>
        <dbReference type="PROSITE" id="PS51186"/>
    </source>
</evidence>
<proteinExistence type="predicted"/>
<keyword evidence="3" id="KW-1185">Reference proteome</keyword>
<reference evidence="2 3" key="1">
    <citation type="journal article" date="2015" name="Genome Announc.">
        <title>Thirty-Two Complete Genome Assemblies of Nine Yersinia Species, Including Y. pestis, Y. pseudotuberculosis, and Y. enterocolitica.</title>
        <authorList>
            <person name="Johnson S.L."/>
            <person name="Daligault H.E."/>
            <person name="Davenport K.W."/>
            <person name="Jaissle J."/>
            <person name="Frey K.G."/>
            <person name="Ladner J.T."/>
            <person name="Broomall S.M."/>
            <person name="Bishop-Lilly K.A."/>
            <person name="Bruce D.C."/>
            <person name="Coyne S.R."/>
            <person name="Gibbons H.S."/>
            <person name="Lo C.C."/>
            <person name="Munk A.C."/>
            <person name="Rosenzweig C.N."/>
            <person name="Koroleva G.I."/>
            <person name="Palacios G.F."/>
            <person name="Redden C.L."/>
            <person name="Xu Y."/>
            <person name="Minogue T.D."/>
            <person name="Chain P.S."/>
        </authorList>
    </citation>
    <scope>NUCLEOTIDE SEQUENCE [LARGE SCALE GENOMIC DNA]</scope>
    <source>
        <strain evidence="2 3">Y231</strain>
    </source>
</reference>
<sequence length="167" mass="18493">MEKIVKSPKSCSVAEIASFEALVIEGGEVELVGLRERILHAEQLVFIYDNNSVVVAVGAIKHPNAGYKSSVFEKCGISEQGGYEFEAGWLYVAKAARGKGYGRILMESICQLLPDKPCFATTRENNTAMQYLFNQFGFSKLGNSYKSRKGNYSLSLYVKGKLSQEKQ</sequence>
<name>A0ABM5SMW5_9GAMM</name>
<evidence type="ECO:0000313" key="3">
    <source>
        <dbReference type="Proteomes" id="UP000031883"/>
    </source>
</evidence>
<organism evidence="2 3">
    <name type="scientific">Yersinia rochesterensis</name>
    <dbReference type="NCBI Taxonomy" id="1604335"/>
    <lineage>
        <taxon>Bacteria</taxon>
        <taxon>Pseudomonadati</taxon>
        <taxon>Pseudomonadota</taxon>
        <taxon>Gammaproteobacteria</taxon>
        <taxon>Enterobacterales</taxon>
        <taxon>Yersiniaceae</taxon>
        <taxon>Yersinia</taxon>
    </lineage>
</organism>
<dbReference type="PROSITE" id="PS51186">
    <property type="entry name" value="GNAT"/>
    <property type="match status" value="1"/>
</dbReference>
<dbReference type="InterPro" id="IPR000182">
    <property type="entry name" value="GNAT_dom"/>
</dbReference>
<dbReference type="InterPro" id="IPR016181">
    <property type="entry name" value="Acyl_CoA_acyltransferase"/>
</dbReference>
<dbReference type="RefSeq" id="WP_042562604.1">
    <property type="nucleotide sequence ID" value="NZ_CP009997.1"/>
</dbReference>